<reference evidence="7" key="1">
    <citation type="submission" date="2025-08" db="UniProtKB">
        <authorList>
            <consortium name="Ensembl"/>
        </authorList>
    </citation>
    <scope>IDENTIFICATION</scope>
</reference>
<dbReference type="InterPro" id="IPR051287">
    <property type="entry name" value="TCR_variable_region"/>
</dbReference>
<protein>
    <recommendedName>
        <fullName evidence="6">Immunoglobulin V-set domain-containing protein</fullName>
    </recommendedName>
</protein>
<feature type="chain" id="PRO_5034510406" description="Immunoglobulin V-set domain-containing protein" evidence="5">
    <location>
        <begin position="20"/>
        <end position="209"/>
    </location>
</feature>
<dbReference type="Proteomes" id="UP000694700">
    <property type="component" value="Unplaced"/>
</dbReference>
<dbReference type="AlphaFoldDB" id="A0A8C1TF54"/>
<dbReference type="InterPro" id="IPR036179">
    <property type="entry name" value="Ig-like_dom_sf"/>
</dbReference>
<evidence type="ECO:0000256" key="5">
    <source>
        <dbReference type="SAM" id="SignalP"/>
    </source>
</evidence>
<dbReference type="Gene3D" id="2.60.40.10">
    <property type="entry name" value="Immunoglobulins"/>
    <property type="match status" value="1"/>
</dbReference>
<keyword evidence="1 5" id="KW-0732">Signal</keyword>
<dbReference type="InterPro" id="IPR013783">
    <property type="entry name" value="Ig-like_fold"/>
</dbReference>
<name>A0A8C1TF54_CYPCA</name>
<proteinExistence type="predicted"/>
<evidence type="ECO:0000256" key="3">
    <source>
        <dbReference type="ARBA" id="ARBA00023170"/>
    </source>
</evidence>
<keyword evidence="2" id="KW-0391">Immunity</keyword>
<dbReference type="SMART" id="SM00406">
    <property type="entry name" value="IGv"/>
    <property type="match status" value="1"/>
</dbReference>
<evidence type="ECO:0000256" key="1">
    <source>
        <dbReference type="ARBA" id="ARBA00022729"/>
    </source>
</evidence>
<keyword evidence="3" id="KW-0675">Receptor</keyword>
<accession>A0A8C1TF54</accession>
<keyword evidence="4" id="KW-0393">Immunoglobulin domain</keyword>
<dbReference type="SUPFAM" id="SSF48726">
    <property type="entry name" value="Immunoglobulin"/>
    <property type="match status" value="1"/>
</dbReference>
<dbReference type="PANTHER" id="PTHR19367:SF18">
    <property type="entry name" value="T CELL RECEPTOR ALPHA VARIABLE 16"/>
    <property type="match status" value="1"/>
</dbReference>
<organism evidence="7 8">
    <name type="scientific">Cyprinus carpio</name>
    <name type="common">Common carp</name>
    <dbReference type="NCBI Taxonomy" id="7962"/>
    <lineage>
        <taxon>Eukaryota</taxon>
        <taxon>Metazoa</taxon>
        <taxon>Chordata</taxon>
        <taxon>Craniata</taxon>
        <taxon>Vertebrata</taxon>
        <taxon>Euteleostomi</taxon>
        <taxon>Actinopterygii</taxon>
        <taxon>Neopterygii</taxon>
        <taxon>Teleostei</taxon>
        <taxon>Ostariophysi</taxon>
        <taxon>Cypriniformes</taxon>
        <taxon>Cyprinidae</taxon>
        <taxon>Cyprininae</taxon>
        <taxon>Cyprinus</taxon>
    </lineage>
</organism>
<dbReference type="Ensembl" id="ENSCCRT00015021664.1">
    <property type="protein sequence ID" value="ENSCCRP00015020897.1"/>
    <property type="gene ID" value="ENSCCRG00015009042.1"/>
</dbReference>
<dbReference type="PANTHER" id="PTHR19367">
    <property type="entry name" value="T-CELL RECEPTOR ALPHA CHAIN V REGION"/>
    <property type="match status" value="1"/>
</dbReference>
<evidence type="ECO:0000256" key="2">
    <source>
        <dbReference type="ARBA" id="ARBA00023130"/>
    </source>
</evidence>
<feature type="domain" description="Immunoglobulin V-set" evidence="6">
    <location>
        <begin position="45"/>
        <end position="116"/>
    </location>
</feature>
<evidence type="ECO:0000313" key="8">
    <source>
        <dbReference type="Proteomes" id="UP000694700"/>
    </source>
</evidence>
<dbReference type="GO" id="GO:0002250">
    <property type="term" value="P:adaptive immune response"/>
    <property type="evidence" value="ECO:0007669"/>
    <property type="project" value="UniProtKB-KW"/>
</dbReference>
<dbReference type="Pfam" id="PF07686">
    <property type="entry name" value="V-set"/>
    <property type="match status" value="1"/>
</dbReference>
<evidence type="ECO:0000256" key="4">
    <source>
        <dbReference type="ARBA" id="ARBA00023319"/>
    </source>
</evidence>
<evidence type="ECO:0000313" key="7">
    <source>
        <dbReference type="Ensembl" id="ENSCCRP00015020897.1"/>
    </source>
</evidence>
<sequence>GKSAEVILYYMLLFSLFKTFEMCYISAGGGGALSTGTHCDSVKSFVTLSCSYSSARSLFWYRQYPGSAPEFLVTITYSATEAKKLSVILTKQEQKHVDLKISSAAVSDSALYYCALQPTVTGNTSALYKNSLPSESEQEYRSYSLKYCPSLCIHSTFYNHFYCLHSVLCWKCVWFTVNSAFCSQVWCLGTVLSQIKRKMLSQKKQKLSS</sequence>
<evidence type="ECO:0000259" key="6">
    <source>
        <dbReference type="SMART" id="SM00406"/>
    </source>
</evidence>
<feature type="signal peptide" evidence="5">
    <location>
        <begin position="1"/>
        <end position="19"/>
    </location>
</feature>
<dbReference type="InterPro" id="IPR013106">
    <property type="entry name" value="Ig_V-set"/>
</dbReference>
<keyword evidence="2" id="KW-1064">Adaptive immunity</keyword>